<dbReference type="InterPro" id="IPR002763">
    <property type="entry name" value="DUF72"/>
</dbReference>
<dbReference type="EMBL" id="CP003531">
    <property type="protein sequence ID" value="AFK50665.1"/>
    <property type="molecule type" value="Genomic_DNA"/>
</dbReference>
<dbReference type="AlphaFoldDB" id="I3TD27"/>
<dbReference type="GeneID" id="13012521"/>
<dbReference type="Proteomes" id="UP000005270">
    <property type="component" value="Chromosome"/>
</dbReference>
<name>I3TD27_THEC1</name>
<reference evidence="1 2" key="1">
    <citation type="journal article" date="2012" name="J. Bacteriol.">
        <title>Complete genome sequence of the hyperthermophilic cellulolytic Crenarchaeon 'Thermogladius cellulolyticus' 1633.</title>
        <authorList>
            <person name="Mardanov A.V."/>
            <person name="Kochetkova T.V."/>
            <person name="Beletsky A.V."/>
            <person name="Bonch-Osmolovskaya E.A."/>
            <person name="Ravin N.V."/>
            <person name="Skryabin K.G."/>
        </authorList>
    </citation>
    <scope>NUCLEOTIDE SEQUENCE [LARGE SCALE GENOMIC DNA]</scope>
    <source>
        <strain evidence="2">DSM 22663 / VKM B-2946 / 1633</strain>
    </source>
</reference>
<dbReference type="Pfam" id="PF01904">
    <property type="entry name" value="DUF72"/>
    <property type="match status" value="1"/>
</dbReference>
<organism evidence="1 2">
    <name type="scientific">Thermogladius calderae (strain DSM 22663 / VKM B-2946 / 1633)</name>
    <dbReference type="NCBI Taxonomy" id="1184251"/>
    <lineage>
        <taxon>Archaea</taxon>
        <taxon>Thermoproteota</taxon>
        <taxon>Thermoprotei</taxon>
        <taxon>Desulfurococcales</taxon>
        <taxon>Desulfurococcaceae</taxon>
        <taxon>Thermogladius</taxon>
    </lineage>
</organism>
<dbReference type="Gene3D" id="3.20.20.410">
    <property type="entry name" value="Protein of unknown function UPF0759"/>
    <property type="match status" value="1"/>
</dbReference>
<accession>I3TD27</accession>
<sequence length="250" mass="29147">MVVKVGCCGFPKARKKYYESLSLVELQNTFYDLPTVEWAENLRSEAPRDFEFTVKAWQAITHPPTSPTWKRMKKKPRGDLANYGLLKPTKENLEALEETLRVAEALGAKVVVLQTPPSLPFNEESVRWVKEFFSEASEVSQGFVLGWEPRGEWVHSDELRRIFEEFGIVHVVDPFRNRPISENTDVVYFRLHGIGPGEVNYRYKYTDSDLEKLKNIVSEYRDREVYVLFNNVYMFDDALRFKKVLHESGL</sequence>
<gene>
    <name evidence="1" type="ordered locus">TCELL_0240</name>
</gene>
<evidence type="ECO:0000313" key="1">
    <source>
        <dbReference type="EMBL" id="AFK50665.1"/>
    </source>
</evidence>
<proteinExistence type="predicted"/>
<dbReference type="HOGENOM" id="CLU_1192595_0_0_2"/>
<dbReference type="SUPFAM" id="SSF117396">
    <property type="entry name" value="TM1631-like"/>
    <property type="match status" value="1"/>
</dbReference>
<dbReference type="KEGG" id="thg:TCELL_0240"/>
<evidence type="ECO:0008006" key="3">
    <source>
        <dbReference type="Google" id="ProtNLM"/>
    </source>
</evidence>
<dbReference type="PANTHER" id="PTHR30348">
    <property type="entry name" value="UNCHARACTERIZED PROTEIN YECE"/>
    <property type="match status" value="1"/>
</dbReference>
<dbReference type="InParanoid" id="I3TD27"/>
<dbReference type="RefSeq" id="WP_014736916.1">
    <property type="nucleotide sequence ID" value="NC_017954.1"/>
</dbReference>
<protein>
    <recommendedName>
        <fullName evidence="3">DUF72 domain-containing protein</fullName>
    </recommendedName>
</protein>
<dbReference type="InterPro" id="IPR036520">
    <property type="entry name" value="UPF0759_sf"/>
</dbReference>
<dbReference type="STRING" id="1184251.TCELL_0240"/>
<dbReference type="PANTHER" id="PTHR30348:SF4">
    <property type="entry name" value="DUF72 DOMAIN-CONTAINING PROTEIN"/>
    <property type="match status" value="1"/>
</dbReference>
<dbReference type="OrthoDB" id="35747at2157"/>
<keyword evidence="2" id="KW-1185">Reference proteome</keyword>
<evidence type="ECO:0000313" key="2">
    <source>
        <dbReference type="Proteomes" id="UP000005270"/>
    </source>
</evidence>
<dbReference type="eggNOG" id="arCOG04291">
    <property type="taxonomic scope" value="Archaea"/>
</dbReference>